<evidence type="ECO:0000313" key="2">
    <source>
        <dbReference type="Proteomes" id="UP000325999"/>
    </source>
</evidence>
<dbReference type="Proteomes" id="UP000325999">
    <property type="component" value="Segment"/>
</dbReference>
<keyword evidence="2" id="KW-1185">Reference proteome</keyword>
<dbReference type="EMBL" id="MN461279">
    <property type="protein sequence ID" value="QFR59547.1"/>
    <property type="molecule type" value="Genomic_DNA"/>
</dbReference>
<proteinExistence type="predicted"/>
<gene>
    <name evidence="1" type="ORF">phiXaf18_39</name>
</gene>
<protein>
    <submittedName>
        <fullName evidence="1">Uncharacterized protein</fullName>
    </submittedName>
</protein>
<reference evidence="1 2" key="1">
    <citation type="submission" date="2019-09" db="EMBL/GenBank/DDBJ databases">
        <title>Complete nucleotide sequence of Xanthomonas phage phiXaf18.</title>
        <authorList>
            <person name="Rios-Sandoval M."/>
            <person name="Quinones-Aguilar E.E."/>
            <person name="Solis-Sanchez G.A."/>
            <person name="Enriquez-Vara J.N."/>
            <person name="Rincon-Enriquez G."/>
        </authorList>
    </citation>
    <scope>NUCLEOTIDE SEQUENCE [LARGE SCALE GENOMIC DNA]</scope>
</reference>
<accession>A0A5P8PQJ5</accession>
<organism evidence="1 2">
    <name type="scientific">Xanthomonas virus phiXaf18</name>
    <dbReference type="NCBI Taxonomy" id="2653651"/>
    <lineage>
        <taxon>Viruses</taxon>
        <taxon>Duplodnaviria</taxon>
        <taxon>Heunggongvirae</taxon>
        <taxon>Uroviricota</taxon>
        <taxon>Caudoviricetes</taxon>
        <taxon>Kantovirinae</taxon>
        <taxon>Beograduvirus</taxon>
        <taxon>Beograduvirus Xaf18</taxon>
    </lineage>
</organism>
<name>A0A5P8PQJ5_9CAUD</name>
<evidence type="ECO:0000313" key="1">
    <source>
        <dbReference type="EMBL" id="QFR59547.1"/>
    </source>
</evidence>
<sequence length="106" mass="11934">MSTLTDRYALAHETATAFNRTHGGEFLQVAERSPELLTFDEIRNVATTQPGEYVVTGLFQAVKGRRPTRSEAIRLGHALGHLRIARRKSGPYTLWLLDKAFAQRSH</sequence>